<dbReference type="InterPro" id="IPR001926">
    <property type="entry name" value="TrpB-like_PALP"/>
</dbReference>
<keyword evidence="8" id="KW-0456">Lyase</keyword>
<dbReference type="NCBIfam" id="TIGR00260">
    <property type="entry name" value="thrC"/>
    <property type="match status" value="1"/>
</dbReference>
<dbReference type="AlphaFoldDB" id="A0A4P9Y8V2"/>
<evidence type="ECO:0000256" key="6">
    <source>
        <dbReference type="ARBA" id="ARBA00022697"/>
    </source>
</evidence>
<dbReference type="FunFam" id="3.90.1380.10:FF:000003">
    <property type="entry name" value="THR4p Threonine synthase"/>
    <property type="match status" value="1"/>
</dbReference>
<evidence type="ECO:0000313" key="13">
    <source>
        <dbReference type="Proteomes" id="UP000267251"/>
    </source>
</evidence>
<dbReference type="UniPathway" id="UPA00050">
    <property type="reaction ID" value="UER00065"/>
</dbReference>
<feature type="domain" description="Threonine synthase N-terminal" evidence="11">
    <location>
        <begin position="3"/>
        <end position="79"/>
    </location>
</feature>
<dbReference type="PANTHER" id="PTHR42690:SF1">
    <property type="entry name" value="THREONINE SYNTHASE-LIKE 2"/>
    <property type="match status" value="1"/>
</dbReference>
<dbReference type="InterPro" id="IPR004450">
    <property type="entry name" value="Thr_synthase-like"/>
</dbReference>
<dbReference type="InterPro" id="IPR051166">
    <property type="entry name" value="Threonine_Synthase"/>
</dbReference>
<dbReference type="InterPro" id="IPR000634">
    <property type="entry name" value="Ser/Thr_deHydtase_PyrdxlP-BS"/>
</dbReference>
<dbReference type="EMBL" id="KZ987730">
    <property type="protein sequence ID" value="RKP15465.1"/>
    <property type="molecule type" value="Genomic_DNA"/>
</dbReference>
<dbReference type="Gene3D" id="3.40.50.1100">
    <property type="match status" value="2"/>
</dbReference>
<dbReference type="GO" id="GO:0030170">
    <property type="term" value="F:pyridoxal phosphate binding"/>
    <property type="evidence" value="ECO:0007669"/>
    <property type="project" value="InterPro"/>
</dbReference>
<dbReference type="EC" id="4.2.3.1" evidence="4"/>
<organism evidence="12 13">
    <name type="scientific">Piptocephalis cylindrospora</name>
    <dbReference type="NCBI Taxonomy" id="1907219"/>
    <lineage>
        <taxon>Eukaryota</taxon>
        <taxon>Fungi</taxon>
        <taxon>Fungi incertae sedis</taxon>
        <taxon>Zoopagomycota</taxon>
        <taxon>Zoopagomycotina</taxon>
        <taxon>Zoopagomycetes</taxon>
        <taxon>Zoopagales</taxon>
        <taxon>Piptocephalidaceae</taxon>
        <taxon>Piptocephalis</taxon>
    </lineage>
</organism>
<gene>
    <name evidence="12" type="ORF">BJ684DRAFT_6965</name>
</gene>
<protein>
    <recommendedName>
        <fullName evidence="4">threonine synthase</fullName>
        <ecNumber evidence="4">4.2.3.1</ecNumber>
    </recommendedName>
</protein>
<dbReference type="CDD" id="cd01560">
    <property type="entry name" value="Thr-synth_2"/>
    <property type="match status" value="1"/>
</dbReference>
<dbReference type="FunFam" id="3.40.50.1100:FF:000024">
    <property type="entry name" value="Probable threonine synthase"/>
    <property type="match status" value="1"/>
</dbReference>
<sequence>MLYQSTRGGDRNVPFEQAVLQGLASDGGLYIPEDIPALGDLSNLKDLSFSQLAFHIFSLYIPRSEIPAEDLKSLVEASYATFDDPSVVSPLVSLPGTPEKILELWHGPTLAFKDVALQFLGNLFSYFLARKNASVAESNGKRHRITVVGATSGDTGSAAIYGLRSKPDVTVFILHPRGRVSPVQALQMTTVPDTNVHNISIDGTFDDCQSIVKALFAHQPWAKEKGIAAVNSINWARILAQITYYVSAYLQNLRQTPDVQGKEVEMIVPTGNFGDILAGFYAREMGLPIRLVVATNENDIMDRFFRTGDYATRPIHHSYSPAMDITVSSNFERLAWYLARKTVDPAVPEAERNAQACKQVSVWWEDLKVKGGFNAGETVRHEAAKAFCSGRATDAEVIRTIRSVHDITQAAGSSSPYVLDPHTAVGVTVAGKVAQERKKAWGPGEVICLSTAHPAKFEEAVGEALSGCKDWRGMEDLRPESVRGLQGLPRRCIDLDQVTWEEVRDVVDKVIGRD</sequence>
<dbReference type="InterPro" id="IPR037158">
    <property type="entry name" value="Thr_synth_N_sf"/>
</dbReference>
<dbReference type="InterPro" id="IPR029144">
    <property type="entry name" value="Thr_synth_N"/>
</dbReference>
<evidence type="ECO:0000256" key="1">
    <source>
        <dbReference type="ARBA" id="ARBA00001933"/>
    </source>
</evidence>
<dbReference type="Pfam" id="PF14821">
    <property type="entry name" value="Thr_synth_N"/>
    <property type="match status" value="1"/>
</dbReference>
<reference evidence="13" key="1">
    <citation type="journal article" date="2018" name="Nat. Microbiol.">
        <title>Leveraging single-cell genomics to expand the fungal tree of life.</title>
        <authorList>
            <person name="Ahrendt S.R."/>
            <person name="Quandt C.A."/>
            <person name="Ciobanu D."/>
            <person name="Clum A."/>
            <person name="Salamov A."/>
            <person name="Andreopoulos B."/>
            <person name="Cheng J.F."/>
            <person name="Woyke T."/>
            <person name="Pelin A."/>
            <person name="Henrissat B."/>
            <person name="Reynolds N.K."/>
            <person name="Benny G.L."/>
            <person name="Smith M.E."/>
            <person name="James T.Y."/>
            <person name="Grigoriev I.V."/>
        </authorList>
    </citation>
    <scope>NUCLEOTIDE SEQUENCE [LARGE SCALE GENOMIC DNA]</scope>
</reference>
<evidence type="ECO:0000313" key="12">
    <source>
        <dbReference type="EMBL" id="RKP15465.1"/>
    </source>
</evidence>
<accession>A0A4P9Y8V2</accession>
<comment type="pathway">
    <text evidence="2">Amino-acid biosynthesis; L-threonine biosynthesis; L-threonine from L-aspartate: step 5/5.</text>
</comment>
<dbReference type="Proteomes" id="UP000267251">
    <property type="component" value="Unassembled WGS sequence"/>
</dbReference>
<keyword evidence="13" id="KW-1185">Reference proteome</keyword>
<evidence type="ECO:0000259" key="11">
    <source>
        <dbReference type="Pfam" id="PF14821"/>
    </source>
</evidence>
<keyword evidence="7 9" id="KW-0663">Pyridoxal phosphate</keyword>
<comment type="cofactor">
    <cofactor evidence="1 9">
        <name>pyridoxal 5'-phosphate</name>
        <dbReference type="ChEBI" id="CHEBI:597326"/>
    </cofactor>
</comment>
<dbReference type="Gene3D" id="3.90.1380.10">
    <property type="entry name" value="Threonine synthase, N-terminal domain"/>
    <property type="match status" value="1"/>
</dbReference>
<dbReference type="GO" id="GO:0009088">
    <property type="term" value="P:threonine biosynthetic process"/>
    <property type="evidence" value="ECO:0007669"/>
    <property type="project" value="UniProtKB-UniPathway"/>
</dbReference>
<comment type="similarity">
    <text evidence="3">Belongs to the threonine synthase family.</text>
</comment>
<keyword evidence="6" id="KW-0791">Threonine biosynthesis</keyword>
<dbReference type="Pfam" id="PF00291">
    <property type="entry name" value="PALP"/>
    <property type="match status" value="1"/>
</dbReference>
<dbReference type="OrthoDB" id="5203861at2759"/>
<proteinExistence type="inferred from homology"/>
<evidence type="ECO:0000256" key="7">
    <source>
        <dbReference type="ARBA" id="ARBA00022898"/>
    </source>
</evidence>
<dbReference type="InterPro" id="IPR036052">
    <property type="entry name" value="TrpB-like_PALP_sf"/>
</dbReference>
<evidence type="ECO:0000256" key="5">
    <source>
        <dbReference type="ARBA" id="ARBA00022605"/>
    </source>
</evidence>
<evidence type="ECO:0000256" key="3">
    <source>
        <dbReference type="ARBA" id="ARBA00005517"/>
    </source>
</evidence>
<name>A0A4P9Y8V2_9FUNG</name>
<dbReference type="PROSITE" id="PS00165">
    <property type="entry name" value="DEHYDRATASE_SER_THR"/>
    <property type="match status" value="1"/>
</dbReference>
<evidence type="ECO:0000256" key="9">
    <source>
        <dbReference type="PIRSR" id="PIRSR604450-51"/>
    </source>
</evidence>
<keyword evidence="5" id="KW-0028">Amino-acid biosynthesis</keyword>
<feature type="domain" description="Tryptophan synthase beta chain-like PALP" evidence="10">
    <location>
        <begin position="105"/>
        <end position="350"/>
    </location>
</feature>
<dbReference type="PANTHER" id="PTHR42690">
    <property type="entry name" value="THREONINE SYNTHASE FAMILY MEMBER"/>
    <property type="match status" value="1"/>
</dbReference>
<dbReference type="SUPFAM" id="SSF53686">
    <property type="entry name" value="Tryptophan synthase beta subunit-like PLP-dependent enzymes"/>
    <property type="match status" value="1"/>
</dbReference>
<evidence type="ECO:0000259" key="10">
    <source>
        <dbReference type="Pfam" id="PF00291"/>
    </source>
</evidence>
<evidence type="ECO:0000256" key="2">
    <source>
        <dbReference type="ARBA" id="ARBA00004979"/>
    </source>
</evidence>
<feature type="modified residue" description="N6-(pyridoxal phosphate)lysine" evidence="9">
    <location>
        <position position="113"/>
    </location>
</feature>
<dbReference type="Pfam" id="PF24857">
    <property type="entry name" value="THR4_C"/>
    <property type="match status" value="1"/>
</dbReference>
<evidence type="ECO:0000256" key="8">
    <source>
        <dbReference type="ARBA" id="ARBA00023239"/>
    </source>
</evidence>
<evidence type="ECO:0000256" key="4">
    <source>
        <dbReference type="ARBA" id="ARBA00013028"/>
    </source>
</evidence>
<dbReference type="GO" id="GO:0004795">
    <property type="term" value="F:threonine synthase activity"/>
    <property type="evidence" value="ECO:0007669"/>
    <property type="project" value="UniProtKB-EC"/>
</dbReference>